<keyword evidence="7" id="KW-1185">Reference proteome</keyword>
<comment type="cofactor">
    <cofactor evidence="1">
        <name>pyridoxal 5'-phosphate</name>
        <dbReference type="ChEBI" id="CHEBI:597326"/>
    </cofactor>
</comment>
<dbReference type="PANTHER" id="PTHR43807:SF20">
    <property type="entry name" value="FI04487P"/>
    <property type="match status" value="1"/>
</dbReference>
<accession>A0ABR4BDB7</accession>
<dbReference type="PANTHER" id="PTHR43807">
    <property type="entry name" value="FI04487P"/>
    <property type="match status" value="1"/>
</dbReference>
<dbReference type="InterPro" id="IPR015422">
    <property type="entry name" value="PyrdxlP-dep_Trfase_small"/>
</dbReference>
<evidence type="ECO:0000256" key="4">
    <source>
        <dbReference type="ARBA" id="ARBA00022898"/>
    </source>
</evidence>
<evidence type="ECO:0000313" key="6">
    <source>
        <dbReference type="EMBL" id="KAL2055805.1"/>
    </source>
</evidence>
<reference evidence="6 7" key="1">
    <citation type="submission" date="2024-09" db="EMBL/GenBank/DDBJ databases">
        <title>Rethinking Asexuality: The Enigmatic Case of Functional Sexual Genes in Lepraria (Stereocaulaceae).</title>
        <authorList>
            <person name="Doellman M."/>
            <person name="Sun Y."/>
            <person name="Barcenas-Pena A."/>
            <person name="Lumbsch H.T."/>
            <person name="Grewe F."/>
        </authorList>
    </citation>
    <scope>NUCLEOTIDE SEQUENCE [LARGE SCALE GENOMIC DNA]</scope>
    <source>
        <strain evidence="6 7">Grewe 0041</strain>
    </source>
</reference>
<sequence>MVRSDPFRPAKRVAGQNQDVWTIVNEAATASPVQPIINMGQGFFGYNPPQYVTDAAKDALNKVECNQYSPTKGRPRLKKAIADSYSPFFGRQLDPNTEVTITTGANEGMLSAFMAFIEPGDEVIIFEPFFDQYISNIEMPGGKIRCVPLQPPKDGATRTTSAADWTIDMAALENAINDKTRMIVLNTPHNPVGKVFSKTELEAIGALCVKHKVLILSDEVYDRLYYVPFTRIATLSPEIAALTLTVGSAGKNFYATGWRVGWLIGPEHLIKYVSAAHTRICYSSVSPLQEAAAVGFEDADKEGFWDQSKKEMKDKMTRFCSIFDELGLTYSDPEGGYFVLANLGKVKLPGDYKFPPHVADRPRDFKMSWFLIMELGVAAIPPTEFYTSENAHLAEDWLRFAVCKNDDVLEGAKERLRRLKKYTN</sequence>
<dbReference type="InterPro" id="IPR015424">
    <property type="entry name" value="PyrdxlP-dep_Trfase"/>
</dbReference>
<name>A0ABR4BDB7_9LECA</name>
<evidence type="ECO:0000259" key="5">
    <source>
        <dbReference type="Pfam" id="PF00155"/>
    </source>
</evidence>
<dbReference type="Gene3D" id="3.40.640.10">
    <property type="entry name" value="Type I PLP-dependent aspartate aminotransferase-like (Major domain)"/>
    <property type="match status" value="1"/>
</dbReference>
<organism evidence="6 7">
    <name type="scientific">Lepraria finkii</name>
    <dbReference type="NCBI Taxonomy" id="1340010"/>
    <lineage>
        <taxon>Eukaryota</taxon>
        <taxon>Fungi</taxon>
        <taxon>Dikarya</taxon>
        <taxon>Ascomycota</taxon>
        <taxon>Pezizomycotina</taxon>
        <taxon>Lecanoromycetes</taxon>
        <taxon>OSLEUM clade</taxon>
        <taxon>Lecanoromycetidae</taxon>
        <taxon>Lecanorales</taxon>
        <taxon>Lecanorineae</taxon>
        <taxon>Stereocaulaceae</taxon>
        <taxon>Lepraria</taxon>
    </lineage>
</organism>
<protein>
    <recommendedName>
        <fullName evidence="5">Aminotransferase class I/classII large domain-containing protein</fullName>
    </recommendedName>
</protein>
<dbReference type="InterPro" id="IPR004839">
    <property type="entry name" value="Aminotransferase_I/II_large"/>
</dbReference>
<evidence type="ECO:0000256" key="3">
    <source>
        <dbReference type="ARBA" id="ARBA00022679"/>
    </source>
</evidence>
<dbReference type="EMBL" id="JBHFEH010000010">
    <property type="protein sequence ID" value="KAL2055805.1"/>
    <property type="molecule type" value="Genomic_DNA"/>
</dbReference>
<keyword evidence="3" id="KW-0808">Transferase</keyword>
<evidence type="ECO:0000256" key="2">
    <source>
        <dbReference type="ARBA" id="ARBA00022576"/>
    </source>
</evidence>
<keyword evidence="2" id="KW-0032">Aminotransferase</keyword>
<evidence type="ECO:0000256" key="1">
    <source>
        <dbReference type="ARBA" id="ARBA00001933"/>
    </source>
</evidence>
<keyword evidence="4" id="KW-0663">Pyridoxal phosphate</keyword>
<evidence type="ECO:0000313" key="7">
    <source>
        <dbReference type="Proteomes" id="UP001590951"/>
    </source>
</evidence>
<dbReference type="Pfam" id="PF00155">
    <property type="entry name" value="Aminotran_1_2"/>
    <property type="match status" value="1"/>
</dbReference>
<gene>
    <name evidence="6" type="ORF">ABVK25_004049</name>
</gene>
<dbReference type="Proteomes" id="UP001590951">
    <property type="component" value="Unassembled WGS sequence"/>
</dbReference>
<dbReference type="Gene3D" id="3.90.1150.10">
    <property type="entry name" value="Aspartate Aminotransferase, domain 1"/>
    <property type="match status" value="1"/>
</dbReference>
<feature type="domain" description="Aminotransferase class I/classII large" evidence="5">
    <location>
        <begin position="35"/>
        <end position="412"/>
    </location>
</feature>
<proteinExistence type="predicted"/>
<dbReference type="InterPro" id="IPR051326">
    <property type="entry name" value="Kynurenine-oxoglutarate_AT"/>
</dbReference>
<dbReference type="InterPro" id="IPR015421">
    <property type="entry name" value="PyrdxlP-dep_Trfase_major"/>
</dbReference>
<comment type="caution">
    <text evidence="6">The sequence shown here is derived from an EMBL/GenBank/DDBJ whole genome shotgun (WGS) entry which is preliminary data.</text>
</comment>
<dbReference type="SUPFAM" id="SSF53383">
    <property type="entry name" value="PLP-dependent transferases"/>
    <property type="match status" value="1"/>
</dbReference>
<dbReference type="CDD" id="cd00609">
    <property type="entry name" value="AAT_like"/>
    <property type="match status" value="1"/>
</dbReference>